<dbReference type="SMART" id="SM00102">
    <property type="entry name" value="ADF"/>
    <property type="match status" value="1"/>
</dbReference>
<evidence type="ECO:0000313" key="7">
    <source>
        <dbReference type="EMBL" id="ORY43130.1"/>
    </source>
</evidence>
<dbReference type="Pfam" id="PF00241">
    <property type="entry name" value="Cofilin_ADF"/>
    <property type="match status" value="1"/>
</dbReference>
<evidence type="ECO:0000313" key="8">
    <source>
        <dbReference type="Proteomes" id="UP000193642"/>
    </source>
</evidence>
<evidence type="ECO:0000256" key="1">
    <source>
        <dbReference type="ARBA" id="ARBA00004245"/>
    </source>
</evidence>
<evidence type="ECO:0000256" key="3">
    <source>
        <dbReference type="ARBA" id="ARBA00023203"/>
    </source>
</evidence>
<comment type="caution">
    <text evidence="7">The sequence shown here is derived from an EMBL/GenBank/DDBJ whole genome shotgun (WGS) entry which is preliminary data.</text>
</comment>
<dbReference type="GO" id="GO:0030427">
    <property type="term" value="C:site of polarized growth"/>
    <property type="evidence" value="ECO:0007669"/>
    <property type="project" value="TreeGrafter"/>
</dbReference>
<comment type="subcellular location">
    <subcellularLocation>
        <location evidence="1">Cytoplasm</location>
        <location evidence="1">Cytoskeleton</location>
    </subcellularLocation>
</comment>
<reference evidence="7 8" key="1">
    <citation type="submission" date="2016-07" db="EMBL/GenBank/DDBJ databases">
        <title>Pervasive Adenine N6-methylation of Active Genes in Fungi.</title>
        <authorList>
            <consortium name="DOE Joint Genome Institute"/>
            <person name="Mondo S.J."/>
            <person name="Dannebaum R.O."/>
            <person name="Kuo R.C."/>
            <person name="Labutti K."/>
            <person name="Haridas S."/>
            <person name="Kuo A."/>
            <person name="Salamov A."/>
            <person name="Ahrendt S.R."/>
            <person name="Lipzen A."/>
            <person name="Sullivan W."/>
            <person name="Andreopoulos W.B."/>
            <person name="Clum A."/>
            <person name="Lindquist E."/>
            <person name="Daum C."/>
            <person name="Ramamoorthy G.K."/>
            <person name="Gryganskyi A."/>
            <person name="Culley D."/>
            <person name="Magnuson J.K."/>
            <person name="James T.Y."/>
            <person name="O'Malley M.A."/>
            <person name="Stajich J.E."/>
            <person name="Spatafora J.W."/>
            <person name="Visel A."/>
            <person name="Grigoriev I.V."/>
        </authorList>
    </citation>
    <scope>NUCLEOTIDE SEQUENCE [LARGE SCALE GENOMIC DNA]</scope>
    <source>
        <strain evidence="7 8">JEL800</strain>
    </source>
</reference>
<dbReference type="GO" id="GO:0030864">
    <property type="term" value="C:cortical actin cytoskeleton"/>
    <property type="evidence" value="ECO:0007669"/>
    <property type="project" value="TreeGrafter"/>
</dbReference>
<dbReference type="Gene3D" id="3.40.20.10">
    <property type="entry name" value="Severin"/>
    <property type="match status" value="1"/>
</dbReference>
<dbReference type="CDD" id="cd11282">
    <property type="entry name" value="ADF_coactosin_like"/>
    <property type="match status" value="1"/>
</dbReference>
<keyword evidence="3" id="KW-0009">Actin-binding</keyword>
<comment type="similarity">
    <text evidence="5">Belongs to the actin-binding proteins ADF family. Coactosin subfamily.</text>
</comment>
<keyword evidence="4" id="KW-0206">Cytoskeleton</keyword>
<gene>
    <name evidence="7" type="ORF">BCR33DRAFT_717866</name>
</gene>
<dbReference type="PANTHER" id="PTHR10829">
    <property type="entry name" value="CORTACTIN AND DREBRIN"/>
    <property type="match status" value="1"/>
</dbReference>
<dbReference type="Proteomes" id="UP000193642">
    <property type="component" value="Unassembled WGS sequence"/>
</dbReference>
<dbReference type="OrthoDB" id="20822at2759"/>
<evidence type="ECO:0000256" key="2">
    <source>
        <dbReference type="ARBA" id="ARBA00022490"/>
    </source>
</evidence>
<dbReference type="STRING" id="329046.A0A1Y2C7X2"/>
<dbReference type="InterPro" id="IPR029006">
    <property type="entry name" value="ADF-H/Gelsolin-like_dom_sf"/>
</dbReference>
<dbReference type="GO" id="GO:0030833">
    <property type="term" value="P:regulation of actin filament polymerization"/>
    <property type="evidence" value="ECO:0007669"/>
    <property type="project" value="TreeGrafter"/>
</dbReference>
<evidence type="ECO:0000256" key="4">
    <source>
        <dbReference type="ARBA" id="ARBA00023212"/>
    </source>
</evidence>
<keyword evidence="8" id="KW-1185">Reference proteome</keyword>
<name>A0A1Y2C7X2_9FUNG</name>
<dbReference type="GO" id="GO:0005884">
    <property type="term" value="C:actin filament"/>
    <property type="evidence" value="ECO:0007669"/>
    <property type="project" value="TreeGrafter"/>
</dbReference>
<dbReference type="GO" id="GO:0051015">
    <property type="term" value="F:actin filament binding"/>
    <property type="evidence" value="ECO:0007669"/>
    <property type="project" value="TreeGrafter"/>
</dbReference>
<evidence type="ECO:0000256" key="5">
    <source>
        <dbReference type="ARBA" id="ARBA00038052"/>
    </source>
</evidence>
<dbReference type="PROSITE" id="PS51263">
    <property type="entry name" value="ADF_H"/>
    <property type="match status" value="1"/>
</dbReference>
<dbReference type="EMBL" id="MCGO01000026">
    <property type="protein sequence ID" value="ORY43130.1"/>
    <property type="molecule type" value="Genomic_DNA"/>
</dbReference>
<keyword evidence="2" id="KW-0963">Cytoplasm</keyword>
<dbReference type="SUPFAM" id="SSF55753">
    <property type="entry name" value="Actin depolymerizing proteins"/>
    <property type="match status" value="1"/>
</dbReference>
<proteinExistence type="inferred from homology"/>
<dbReference type="AlphaFoldDB" id="A0A1Y2C7X2"/>
<feature type="domain" description="ADF-H" evidence="6">
    <location>
        <begin position="1"/>
        <end position="133"/>
    </location>
</feature>
<organism evidence="7 8">
    <name type="scientific">Rhizoclosmatium globosum</name>
    <dbReference type="NCBI Taxonomy" id="329046"/>
    <lineage>
        <taxon>Eukaryota</taxon>
        <taxon>Fungi</taxon>
        <taxon>Fungi incertae sedis</taxon>
        <taxon>Chytridiomycota</taxon>
        <taxon>Chytridiomycota incertae sedis</taxon>
        <taxon>Chytridiomycetes</taxon>
        <taxon>Chytridiales</taxon>
        <taxon>Chytriomycetaceae</taxon>
        <taxon>Rhizoclosmatium</taxon>
    </lineage>
</organism>
<dbReference type="FunFam" id="3.40.20.10:FF:000018">
    <property type="entry name" value="Coactosin-like 1"/>
    <property type="match status" value="1"/>
</dbReference>
<evidence type="ECO:0000259" key="6">
    <source>
        <dbReference type="PROSITE" id="PS51263"/>
    </source>
</evidence>
<sequence>MATVSAEAKVAYEDVRNDATPSNWLLLEYADDKSDNIVLAGSGSGGLAEVKSKLDDAKAAYGFVRVVVGNDELSQRVKFLFFTWCGAGVKVMRKAKLSVHIASVKQVLQAFSVEVSASTLDDLNETAVITLIKKSMGANYDGQGAK</sequence>
<accession>A0A1Y2C7X2</accession>
<dbReference type="InterPro" id="IPR002108">
    <property type="entry name" value="ADF-H"/>
</dbReference>
<protein>
    <submittedName>
        <fullName evidence="7">Actin depolymerizing protein</fullName>
    </submittedName>
</protein>
<dbReference type="PANTHER" id="PTHR10829:SF56">
    <property type="entry name" value="ADF-H DOMAIN-CONTAINING PROTEIN"/>
    <property type="match status" value="1"/>
</dbReference>